<accession>A0A1I0S5H8</accession>
<dbReference type="AlphaFoldDB" id="A0A1I0S5H8"/>
<dbReference type="OrthoDB" id="1466062at2"/>
<evidence type="ECO:0000313" key="2">
    <source>
        <dbReference type="Proteomes" id="UP000199310"/>
    </source>
</evidence>
<dbReference type="Proteomes" id="UP000199310">
    <property type="component" value="Unassembled WGS sequence"/>
</dbReference>
<evidence type="ECO:0008006" key="3">
    <source>
        <dbReference type="Google" id="ProtNLM"/>
    </source>
</evidence>
<proteinExistence type="predicted"/>
<sequence length="455" mass="49848">MKINFRNLSFLATYITLLYGATGCNKSTILGSGLIPPGDFVNAQDTVINGIIANNILRYDSSILNGRNAYNKILGSITTDPVFGRTHAFVYTQVSIPKSAFTFDGVGQTLDSVVLSLSYSGYTGDSSAPQTFRVYRMAETNFNIDSNYAYNKTLAHTPEVLGTVTVTPLSLRDSVSVYGTKETAQLRIRLSNAFGQELLNQKSDGAFATDSAFRAYLKGFAIVPDTNLGTNRNMIYLNLANSNTKLTVFYKNSTDDSLRATMAFDQYASAHANYFTRNYNGSQASRFINTNNPAGDSILFLNAAPGLYTKLTIPGLENFPNVLINKAELVITQITSGASDMNNIFIEPGSLSLRQYANTANDSTKLPADYYVTGGGASYFGASRQVITNFGGVQIVQYTFNLANTMQRFIKKLDVNNGFKLEGYSPLYMDVNRVKVGGSNLSQYNVKLRIIYTKP</sequence>
<evidence type="ECO:0000313" key="1">
    <source>
        <dbReference type="EMBL" id="SEW50278.1"/>
    </source>
</evidence>
<dbReference type="InterPro" id="IPR025366">
    <property type="entry name" value="DUF4270"/>
</dbReference>
<protein>
    <recommendedName>
        <fullName evidence="3">DUF4270 domain-containing protein</fullName>
    </recommendedName>
</protein>
<organism evidence="1 2">
    <name type="scientific">Chitinophaga arvensicola</name>
    <dbReference type="NCBI Taxonomy" id="29529"/>
    <lineage>
        <taxon>Bacteria</taxon>
        <taxon>Pseudomonadati</taxon>
        <taxon>Bacteroidota</taxon>
        <taxon>Chitinophagia</taxon>
        <taxon>Chitinophagales</taxon>
        <taxon>Chitinophagaceae</taxon>
        <taxon>Chitinophaga</taxon>
    </lineage>
</organism>
<dbReference type="EMBL" id="FOJG01000002">
    <property type="protein sequence ID" value="SEW50278.1"/>
    <property type="molecule type" value="Genomic_DNA"/>
</dbReference>
<reference evidence="2" key="1">
    <citation type="submission" date="2016-10" db="EMBL/GenBank/DDBJ databases">
        <authorList>
            <person name="Varghese N."/>
            <person name="Submissions S."/>
        </authorList>
    </citation>
    <scope>NUCLEOTIDE SEQUENCE [LARGE SCALE GENOMIC DNA]</scope>
    <source>
        <strain evidence="2">DSM 3695</strain>
    </source>
</reference>
<dbReference type="STRING" id="29529.SAMN04488122_3741"/>
<name>A0A1I0S5H8_9BACT</name>
<dbReference type="Pfam" id="PF14092">
    <property type="entry name" value="DUF4270"/>
    <property type="match status" value="1"/>
</dbReference>
<gene>
    <name evidence="1" type="ORF">SAMN04488122_3741</name>
</gene>
<dbReference type="RefSeq" id="WP_089897143.1">
    <property type="nucleotide sequence ID" value="NZ_FOJG01000002.1"/>
</dbReference>
<keyword evidence="2" id="KW-1185">Reference proteome</keyword>
<dbReference type="PROSITE" id="PS51257">
    <property type="entry name" value="PROKAR_LIPOPROTEIN"/>
    <property type="match status" value="1"/>
</dbReference>